<feature type="transmembrane region" description="Helical" evidence="1">
    <location>
        <begin position="124"/>
        <end position="141"/>
    </location>
</feature>
<accession>A0A7X5ZJZ5</accession>
<keyword evidence="1" id="KW-0812">Transmembrane</keyword>
<feature type="transmembrane region" description="Helical" evidence="1">
    <location>
        <begin position="12"/>
        <end position="31"/>
    </location>
</feature>
<feature type="transmembrane region" description="Helical" evidence="1">
    <location>
        <begin position="37"/>
        <end position="56"/>
    </location>
</feature>
<organism evidence="2 3">
    <name type="scientific">Luteibacter anthropi</name>
    <dbReference type="NCBI Taxonomy" id="564369"/>
    <lineage>
        <taxon>Bacteria</taxon>
        <taxon>Pseudomonadati</taxon>
        <taxon>Pseudomonadota</taxon>
        <taxon>Gammaproteobacteria</taxon>
        <taxon>Lysobacterales</taxon>
        <taxon>Rhodanobacteraceae</taxon>
        <taxon>Luteibacter</taxon>
    </lineage>
</organism>
<evidence type="ECO:0000313" key="3">
    <source>
        <dbReference type="Proteomes" id="UP000490980"/>
    </source>
</evidence>
<feature type="transmembrane region" description="Helical" evidence="1">
    <location>
        <begin position="68"/>
        <end position="91"/>
    </location>
</feature>
<proteinExistence type="predicted"/>
<dbReference type="RefSeq" id="WP_166951383.1">
    <property type="nucleotide sequence ID" value="NZ_CP077072.1"/>
</dbReference>
<evidence type="ECO:0000256" key="1">
    <source>
        <dbReference type="SAM" id="Phobius"/>
    </source>
</evidence>
<keyword evidence="1" id="KW-1133">Transmembrane helix</keyword>
<keyword evidence="3" id="KW-1185">Reference proteome</keyword>
<comment type="caution">
    <text evidence="2">The sequence shown here is derived from an EMBL/GenBank/DDBJ whole genome shotgun (WGS) entry which is preliminary data.</text>
</comment>
<dbReference type="AlphaFoldDB" id="A0A7X5ZJZ5"/>
<gene>
    <name evidence="2" type="ORF">HBF25_19025</name>
</gene>
<dbReference type="Proteomes" id="UP000490980">
    <property type="component" value="Unassembled WGS sequence"/>
</dbReference>
<evidence type="ECO:0000313" key="2">
    <source>
        <dbReference type="EMBL" id="NII08482.1"/>
    </source>
</evidence>
<sequence>MAADSLRRLASLLFGAVCAIMFGFAAGALWMVPAMMFGRALPALALPAGWLLGLVVRRWLSMEGAVGASLAALATLVAATYTSCLVAAATISGMMNVSFAQAISDAGPGMLLALARLALDPSDLGLFIAGALLAAITALPIKRPRS</sequence>
<protein>
    <submittedName>
        <fullName evidence="2">Uncharacterized protein</fullName>
    </submittedName>
</protein>
<keyword evidence="1" id="KW-0472">Membrane</keyword>
<name>A0A7X5ZJZ5_9GAMM</name>
<dbReference type="EMBL" id="JAARLZ010000012">
    <property type="protein sequence ID" value="NII08482.1"/>
    <property type="molecule type" value="Genomic_DNA"/>
</dbReference>
<reference evidence="2 3" key="1">
    <citation type="submission" date="2020-03" db="EMBL/GenBank/DDBJ databases">
        <authorList>
            <person name="Lai Q."/>
        </authorList>
    </citation>
    <scope>NUCLEOTIDE SEQUENCE [LARGE SCALE GENOMIC DNA]</scope>
    <source>
        <strain evidence="2 3">CCUG 25036</strain>
    </source>
</reference>